<evidence type="ECO:0000313" key="2">
    <source>
        <dbReference type="Proteomes" id="UP000077881"/>
    </source>
</evidence>
<dbReference type="EMBL" id="LDJR01000028">
    <property type="protein sequence ID" value="OAK74043.1"/>
    <property type="molecule type" value="Genomic_DNA"/>
</dbReference>
<comment type="caution">
    <text evidence="1">The sequence shown here is derived from an EMBL/GenBank/DDBJ whole genome shotgun (WGS) entry which is preliminary data.</text>
</comment>
<gene>
    <name evidence="1" type="ORF">ABB05_05395</name>
</gene>
<sequence length="332" mass="37223">MNDYNKLTASELGILFESYTNDALAICMLSYFVEHVEDPEIKACVEYGLELSKKHVDIDKNIFREEELPTPAAFSEQDVNTSAPRLYSDELILHYVQNLGIMGLNTYSMALPNTTRKSLREHFTHCLQSSAELFNRTTDLSIQKGIYVRPPTIPYPQQIDFAQKKHFLAGWMGEQRPLTSIEISLLFMNLYRNALGGALLTGFAQVAQSKKVQNYMTRGAEISKHHNAVFVKFLSESNIPAPATGNFTVMTTTDPIFSDKLLMYHTSFLESAGISFYGQSIGGSARKDLSVAYSRLIVEAGEYSLDGANIMIDNGWFEKPPSAPDRRELTKG</sequence>
<dbReference type="InterPro" id="IPR021617">
    <property type="entry name" value="DUF3231"/>
</dbReference>
<dbReference type="PATRIC" id="fig|217031.6.peg.1164"/>
<dbReference type="STRING" id="217031.ABB05_05395"/>
<name>A0A178A2A2_9BACI</name>
<reference evidence="1 2" key="1">
    <citation type="submission" date="2015-05" db="EMBL/GenBank/DDBJ databases">
        <title>Comparison of genome.</title>
        <authorList>
            <person name="Zheng Z."/>
            <person name="Sun M."/>
        </authorList>
    </citation>
    <scope>NUCLEOTIDE SEQUENCE [LARGE SCALE GENOMIC DNA]</scope>
    <source>
        <strain evidence="1 2">G25-74</strain>
    </source>
</reference>
<dbReference type="Pfam" id="PF11553">
    <property type="entry name" value="DUF3231"/>
    <property type="match status" value="2"/>
</dbReference>
<dbReference type="Proteomes" id="UP000077881">
    <property type="component" value="Unassembled WGS sequence"/>
</dbReference>
<dbReference type="AlphaFoldDB" id="A0A178A2A2"/>
<organism evidence="1 2">
    <name type="scientific">Lederbergia galactosidilytica</name>
    <dbReference type="NCBI Taxonomy" id="217031"/>
    <lineage>
        <taxon>Bacteria</taxon>
        <taxon>Bacillati</taxon>
        <taxon>Bacillota</taxon>
        <taxon>Bacilli</taxon>
        <taxon>Bacillales</taxon>
        <taxon>Bacillaceae</taxon>
        <taxon>Lederbergia</taxon>
    </lineage>
</organism>
<dbReference type="InterPro" id="IPR012347">
    <property type="entry name" value="Ferritin-like"/>
</dbReference>
<proteinExistence type="predicted"/>
<evidence type="ECO:0000313" key="1">
    <source>
        <dbReference type="EMBL" id="OAK74043.1"/>
    </source>
</evidence>
<dbReference type="Gene3D" id="1.20.1260.10">
    <property type="match status" value="2"/>
</dbReference>
<protein>
    <recommendedName>
        <fullName evidence="3">DUF3231 family protein</fullName>
    </recommendedName>
</protein>
<keyword evidence="2" id="KW-1185">Reference proteome</keyword>
<accession>A0A178A2A2</accession>
<evidence type="ECO:0008006" key="3">
    <source>
        <dbReference type="Google" id="ProtNLM"/>
    </source>
</evidence>